<evidence type="ECO:0000313" key="2">
    <source>
        <dbReference type="Proteomes" id="UP001283361"/>
    </source>
</evidence>
<protein>
    <submittedName>
        <fullName evidence="1">Uncharacterized protein</fullName>
    </submittedName>
</protein>
<name>A0AAE0XNZ3_9GAST</name>
<sequence>MGCLRHPRSTDRNESELSSLQRWGVCVTPEVRIGMNLSCPLYSGGVSVSPPNTDRNESQLSSLQRWGVCVTPEVPIGMNLSCPLYSGGVSVSPPKGKREGCLCLRVESCNNGTSLREQLVAVAVTARSWVGKFCS</sequence>
<dbReference type="Proteomes" id="UP001283361">
    <property type="component" value="Unassembled WGS sequence"/>
</dbReference>
<accession>A0AAE0XNZ3</accession>
<comment type="caution">
    <text evidence="1">The sequence shown here is derived from an EMBL/GenBank/DDBJ whole genome shotgun (WGS) entry which is preliminary data.</text>
</comment>
<dbReference type="AlphaFoldDB" id="A0AAE0XNZ3"/>
<proteinExistence type="predicted"/>
<evidence type="ECO:0000313" key="1">
    <source>
        <dbReference type="EMBL" id="KAK3700851.1"/>
    </source>
</evidence>
<reference evidence="1" key="1">
    <citation type="journal article" date="2023" name="G3 (Bethesda)">
        <title>A reference genome for the long-term kleptoplast-retaining sea slug Elysia crispata morphotype clarki.</title>
        <authorList>
            <person name="Eastman K.E."/>
            <person name="Pendleton A.L."/>
            <person name="Shaikh M.A."/>
            <person name="Suttiyut T."/>
            <person name="Ogas R."/>
            <person name="Tomko P."/>
            <person name="Gavelis G."/>
            <person name="Widhalm J.R."/>
            <person name="Wisecaver J.H."/>
        </authorList>
    </citation>
    <scope>NUCLEOTIDE SEQUENCE</scope>
    <source>
        <strain evidence="1">ECLA1</strain>
    </source>
</reference>
<organism evidence="1 2">
    <name type="scientific">Elysia crispata</name>
    <name type="common">lettuce slug</name>
    <dbReference type="NCBI Taxonomy" id="231223"/>
    <lineage>
        <taxon>Eukaryota</taxon>
        <taxon>Metazoa</taxon>
        <taxon>Spiralia</taxon>
        <taxon>Lophotrochozoa</taxon>
        <taxon>Mollusca</taxon>
        <taxon>Gastropoda</taxon>
        <taxon>Heterobranchia</taxon>
        <taxon>Euthyneura</taxon>
        <taxon>Panpulmonata</taxon>
        <taxon>Sacoglossa</taxon>
        <taxon>Placobranchoidea</taxon>
        <taxon>Plakobranchidae</taxon>
        <taxon>Elysia</taxon>
    </lineage>
</organism>
<gene>
    <name evidence="1" type="ORF">RRG08_011604</name>
</gene>
<dbReference type="EMBL" id="JAWDGP010007902">
    <property type="protein sequence ID" value="KAK3700851.1"/>
    <property type="molecule type" value="Genomic_DNA"/>
</dbReference>
<keyword evidence="2" id="KW-1185">Reference proteome</keyword>